<dbReference type="OrthoDB" id="10426363at2759"/>
<accession>A0A077WXY4</accession>
<feature type="compositionally biased region" description="Polar residues" evidence="1">
    <location>
        <begin position="8"/>
        <end position="26"/>
    </location>
</feature>
<dbReference type="EMBL" id="LK023346">
    <property type="protein sequence ID" value="CDS11672.1"/>
    <property type="molecule type" value="Genomic_DNA"/>
</dbReference>
<proteinExistence type="predicted"/>
<organism evidence="2">
    <name type="scientific">Lichtheimia ramosa</name>
    <dbReference type="NCBI Taxonomy" id="688394"/>
    <lineage>
        <taxon>Eukaryota</taxon>
        <taxon>Fungi</taxon>
        <taxon>Fungi incertae sedis</taxon>
        <taxon>Mucoromycota</taxon>
        <taxon>Mucoromycotina</taxon>
        <taxon>Mucoromycetes</taxon>
        <taxon>Mucorales</taxon>
        <taxon>Lichtheimiaceae</taxon>
        <taxon>Lichtheimia</taxon>
    </lineage>
</organism>
<feature type="region of interest" description="Disordered" evidence="1">
    <location>
        <begin position="60"/>
        <end position="106"/>
    </location>
</feature>
<name>A0A077WXY4_9FUNG</name>
<feature type="compositionally biased region" description="Low complexity" evidence="1">
    <location>
        <begin position="90"/>
        <end position="106"/>
    </location>
</feature>
<protein>
    <submittedName>
        <fullName evidence="2">Uncharacterized protein</fullName>
    </submittedName>
</protein>
<evidence type="ECO:0000256" key="1">
    <source>
        <dbReference type="SAM" id="MobiDB-lite"/>
    </source>
</evidence>
<dbReference type="AlphaFoldDB" id="A0A077WXY4"/>
<feature type="compositionally biased region" description="Polar residues" evidence="1">
    <location>
        <begin position="60"/>
        <end position="69"/>
    </location>
</feature>
<sequence>MLLASPPSFATESYPHTSPLFSTTSQQSWESNNDTLACLLLESDDQDDLLRAIRAMPMVQQHSSFQRAKSTSEHQDPSIALTRPSHMLRRSSSSSITLTTIQEEEE</sequence>
<feature type="region of interest" description="Disordered" evidence="1">
    <location>
        <begin position="1"/>
        <end position="26"/>
    </location>
</feature>
<gene>
    <name evidence="2" type="ORF">LRAMOSA03935</name>
</gene>
<evidence type="ECO:0000313" key="2">
    <source>
        <dbReference type="EMBL" id="CDS11672.1"/>
    </source>
</evidence>
<reference evidence="2" key="1">
    <citation type="journal article" date="2014" name="Genome Announc.">
        <title>De novo whole-genome sequence and genome annotation of Lichtheimia ramosa.</title>
        <authorList>
            <person name="Linde J."/>
            <person name="Schwartze V."/>
            <person name="Binder U."/>
            <person name="Lass-Florl C."/>
            <person name="Voigt K."/>
            <person name="Horn F."/>
        </authorList>
    </citation>
    <scope>NUCLEOTIDE SEQUENCE</scope>
    <source>
        <strain evidence="2">JMRC FSU:6197</strain>
    </source>
</reference>